<evidence type="ECO:0000313" key="9">
    <source>
        <dbReference type="EMBL" id="BBY05710.1"/>
    </source>
</evidence>
<evidence type="ECO:0000313" key="10">
    <source>
        <dbReference type="Proteomes" id="UP000466894"/>
    </source>
</evidence>
<dbReference type="GO" id="GO:0010124">
    <property type="term" value="P:phenylacetate catabolic process"/>
    <property type="evidence" value="ECO:0007669"/>
    <property type="project" value="TreeGrafter"/>
</dbReference>
<dbReference type="InterPro" id="IPR050215">
    <property type="entry name" value="Thiolase-like_sf_Thiolase"/>
</dbReference>
<evidence type="ECO:0000256" key="6">
    <source>
        <dbReference type="RuleBase" id="RU003557"/>
    </source>
</evidence>
<name>A0A7I7PAT9_9MYCO</name>
<dbReference type="Pfam" id="PF02803">
    <property type="entry name" value="Thiolase_C"/>
    <property type="match status" value="1"/>
</dbReference>
<dbReference type="PANTHER" id="PTHR43853:SF2">
    <property type="entry name" value="3-OXOADIPYL-COA_3-OXO-5,6-DEHYDROSUBERYL-COA THIOLASE"/>
    <property type="match status" value="1"/>
</dbReference>
<dbReference type="InterPro" id="IPR020616">
    <property type="entry name" value="Thiolase_N"/>
</dbReference>
<dbReference type="Gene3D" id="3.40.47.10">
    <property type="match status" value="1"/>
</dbReference>
<reference evidence="9 10" key="1">
    <citation type="journal article" date="2019" name="Emerg. Microbes Infect.">
        <title>Comprehensive subspecies identification of 175 nontuberculous mycobacteria species based on 7547 genomic profiles.</title>
        <authorList>
            <person name="Matsumoto Y."/>
            <person name="Kinjo T."/>
            <person name="Motooka D."/>
            <person name="Nabeya D."/>
            <person name="Jung N."/>
            <person name="Uechi K."/>
            <person name="Horii T."/>
            <person name="Iida T."/>
            <person name="Fujita J."/>
            <person name="Nakamura S."/>
        </authorList>
    </citation>
    <scope>NUCLEOTIDE SEQUENCE [LARGE SCALE GENOMIC DNA]</scope>
    <source>
        <strain evidence="9 10">JCM 16367</strain>
    </source>
</reference>
<evidence type="ECO:0000256" key="1">
    <source>
        <dbReference type="ARBA" id="ARBA00010982"/>
    </source>
</evidence>
<dbReference type="GO" id="GO:0006635">
    <property type="term" value="P:fatty acid beta-oxidation"/>
    <property type="evidence" value="ECO:0007669"/>
    <property type="project" value="TreeGrafter"/>
</dbReference>
<dbReference type="InterPro" id="IPR020610">
    <property type="entry name" value="Thiolase_AS"/>
</dbReference>
<evidence type="ECO:0000256" key="5">
    <source>
        <dbReference type="PIRSR" id="PIRSR000429-1"/>
    </source>
</evidence>
<dbReference type="CDD" id="cd00751">
    <property type="entry name" value="thiolase"/>
    <property type="match status" value="1"/>
</dbReference>
<evidence type="ECO:0000259" key="8">
    <source>
        <dbReference type="Pfam" id="PF02803"/>
    </source>
</evidence>
<proteinExistence type="inferred from homology"/>
<sequence>METPVPEAVIVSALRTPIGTAKKGTLRDTSAYDLAHLVVSEAAAGLESAQVDDVIFGEGLYGGGVLARHAAMTAGLTSVPGLANNRHCAAGQAAVQSAAASIRAGMDQLIIAGGVNSASTSPRSRIQVDGEWVDWFPPTHPDRPDAPNLDMSITVGWNAAVKAGISREEMDAWALRSHRNAISAIDEGRLKEETIPIETPHGLFAVDEHPRRDTSMEKLAALKPLHPEIEGFSITAGNACGANDGAAVLTIASDRLGLPALATVRSWASVGVDPASTGLAPVEVIPKALARAHLSLSDVDLFEVNEAFASMCVATVKLLDLDPDRVNVNGSGCSLGHPVAATGARMLVTLVHELRRRGGGLGVAAMCAGGGMGSATVIEVPAP</sequence>
<dbReference type="PIRSF" id="PIRSF000429">
    <property type="entry name" value="Ac-CoA_Ac_transf"/>
    <property type="match status" value="1"/>
</dbReference>
<comment type="similarity">
    <text evidence="1 6">Belongs to the thiolase-like superfamily. Thiolase family.</text>
</comment>
<evidence type="ECO:0000256" key="3">
    <source>
        <dbReference type="ARBA" id="ARBA00023315"/>
    </source>
</evidence>
<dbReference type="GO" id="GO:0003988">
    <property type="term" value="F:acetyl-CoA C-acyltransferase activity"/>
    <property type="evidence" value="ECO:0007669"/>
    <property type="project" value="UniProtKB-EC"/>
</dbReference>
<dbReference type="SUPFAM" id="SSF53901">
    <property type="entry name" value="Thiolase-like"/>
    <property type="match status" value="2"/>
</dbReference>
<dbReference type="NCBIfam" id="TIGR01930">
    <property type="entry name" value="AcCoA-C-Actrans"/>
    <property type="match status" value="1"/>
</dbReference>
<dbReference type="KEGG" id="mnv:MNVI_10280"/>
<dbReference type="InterPro" id="IPR002155">
    <property type="entry name" value="Thiolase"/>
</dbReference>
<dbReference type="GO" id="GO:0005737">
    <property type="term" value="C:cytoplasm"/>
    <property type="evidence" value="ECO:0007669"/>
    <property type="project" value="UniProtKB-ARBA"/>
</dbReference>
<evidence type="ECO:0000256" key="4">
    <source>
        <dbReference type="ARBA" id="ARBA00024073"/>
    </source>
</evidence>
<dbReference type="EC" id="2.3.1.16" evidence="4"/>
<feature type="active site" description="Proton acceptor" evidence="5">
    <location>
        <position position="337"/>
    </location>
</feature>
<dbReference type="EMBL" id="AP022583">
    <property type="protein sequence ID" value="BBY05710.1"/>
    <property type="molecule type" value="Genomic_DNA"/>
</dbReference>
<feature type="active site" description="Acyl-thioester intermediate" evidence="5">
    <location>
        <position position="88"/>
    </location>
</feature>
<dbReference type="InterPro" id="IPR020617">
    <property type="entry name" value="Thiolase_C"/>
</dbReference>
<dbReference type="AlphaFoldDB" id="A0A7I7PAT9"/>
<accession>A0A7I7PAT9</accession>
<keyword evidence="3 6" id="KW-0012">Acyltransferase</keyword>
<dbReference type="Pfam" id="PF00108">
    <property type="entry name" value="Thiolase_N"/>
    <property type="match status" value="1"/>
</dbReference>
<gene>
    <name evidence="9" type="primary">atoB</name>
    <name evidence="9" type="ORF">MNVI_10280</name>
</gene>
<feature type="domain" description="Thiolase C-terminal" evidence="8">
    <location>
        <begin position="259"/>
        <end position="379"/>
    </location>
</feature>
<evidence type="ECO:0000256" key="2">
    <source>
        <dbReference type="ARBA" id="ARBA00022679"/>
    </source>
</evidence>
<feature type="active site" description="Proton acceptor" evidence="5">
    <location>
        <position position="367"/>
    </location>
</feature>
<evidence type="ECO:0000259" key="7">
    <source>
        <dbReference type="Pfam" id="PF00108"/>
    </source>
</evidence>
<dbReference type="PANTHER" id="PTHR43853">
    <property type="entry name" value="3-KETOACYL-COA THIOLASE, PEROXISOMAL"/>
    <property type="match status" value="1"/>
</dbReference>
<keyword evidence="2 6" id="KW-0808">Transferase</keyword>
<dbReference type="InterPro" id="IPR016039">
    <property type="entry name" value="Thiolase-like"/>
</dbReference>
<feature type="domain" description="Thiolase N-terminal" evidence="7">
    <location>
        <begin position="9"/>
        <end position="253"/>
    </location>
</feature>
<organism evidence="9 10">
    <name type="scientific">Mycobacterium noviomagense</name>
    <dbReference type="NCBI Taxonomy" id="459858"/>
    <lineage>
        <taxon>Bacteria</taxon>
        <taxon>Bacillati</taxon>
        <taxon>Actinomycetota</taxon>
        <taxon>Actinomycetes</taxon>
        <taxon>Mycobacteriales</taxon>
        <taxon>Mycobacteriaceae</taxon>
        <taxon>Mycobacterium</taxon>
    </lineage>
</organism>
<dbReference type="PROSITE" id="PS00099">
    <property type="entry name" value="THIOLASE_3"/>
    <property type="match status" value="1"/>
</dbReference>
<protein>
    <recommendedName>
        <fullName evidence="4">acetyl-CoA C-acyltransferase</fullName>
        <ecNumber evidence="4">2.3.1.16</ecNumber>
    </recommendedName>
</protein>
<dbReference type="Proteomes" id="UP000466894">
    <property type="component" value="Chromosome"/>
</dbReference>